<dbReference type="InterPro" id="IPR015946">
    <property type="entry name" value="KH_dom-like_a/b"/>
</dbReference>
<comment type="similarity">
    <text evidence="2">Belongs to the RbfA family.</text>
</comment>
<comment type="subcellular location">
    <subcellularLocation>
        <location evidence="2">Cytoplasm</location>
    </subcellularLocation>
</comment>
<dbReference type="InterPro" id="IPR023799">
    <property type="entry name" value="RbfA_dom_sf"/>
</dbReference>
<keyword evidence="2" id="KW-0963">Cytoplasm</keyword>
<dbReference type="GO" id="GO:0030490">
    <property type="term" value="P:maturation of SSU-rRNA"/>
    <property type="evidence" value="ECO:0007669"/>
    <property type="project" value="UniProtKB-UniRule"/>
</dbReference>
<dbReference type="NCBIfam" id="TIGR00082">
    <property type="entry name" value="rbfA"/>
    <property type="match status" value="1"/>
</dbReference>
<proteinExistence type="inferred from homology"/>
<dbReference type="NCBIfam" id="NF001806">
    <property type="entry name" value="PRK00521.3-4"/>
    <property type="match status" value="1"/>
</dbReference>
<sequence length="121" mass="14080">MTPAQIKIKRTESILKELIPEAISQLSDARVREVDVIDVHCSRGRSDAKVYLDPHHYTPQEQAVFLKLLEKARPIIEEHCMKDQGWFRSPRMTFVFDDTLKRSQNIEALFAQIAKEKKDES</sequence>
<dbReference type="SUPFAM" id="SSF89919">
    <property type="entry name" value="Ribosome-binding factor A, RbfA"/>
    <property type="match status" value="1"/>
</dbReference>
<comment type="function">
    <text evidence="2">One of several proteins that assist in the late maturation steps of the functional core of the 30S ribosomal subunit. Associates with free 30S ribosomal subunits (but not with 30S subunits that are part of 70S ribosomes or polysomes). Required for efficient processing of 16S rRNA. May interact with the 5'-terminal helix region of 16S rRNA.</text>
</comment>
<dbReference type="Proteomes" id="UP000228859">
    <property type="component" value="Unassembled WGS sequence"/>
</dbReference>
<keyword evidence="1 2" id="KW-0690">Ribosome biogenesis</keyword>
<accession>A0A2D3WCF9</accession>
<gene>
    <name evidence="2" type="primary">rbfA</name>
    <name evidence="3" type="ORF">CFH83_03075</name>
</gene>
<name>A0A2D3WCF9_9BACT</name>
<dbReference type="Gene3D" id="3.30.300.20">
    <property type="match status" value="1"/>
</dbReference>
<comment type="subunit">
    <text evidence="2">Monomer. Binds 30S ribosomal subunits, but not 50S ribosomal subunits or 70S ribosomes.</text>
</comment>
<dbReference type="Pfam" id="PF02033">
    <property type="entry name" value="RBFA"/>
    <property type="match status" value="1"/>
</dbReference>
<dbReference type="EMBL" id="DLUI01000047">
    <property type="protein sequence ID" value="DAB38992.1"/>
    <property type="molecule type" value="Genomic_DNA"/>
</dbReference>
<evidence type="ECO:0000256" key="1">
    <source>
        <dbReference type="ARBA" id="ARBA00022517"/>
    </source>
</evidence>
<evidence type="ECO:0000313" key="3">
    <source>
        <dbReference type="EMBL" id="DAB38992.1"/>
    </source>
</evidence>
<reference evidence="3 4" key="1">
    <citation type="journal article" date="2017" name="Front. Microbiol.">
        <title>Comparative Genomic Analysis of the Class Epsilonproteobacteria and Proposed Reclassification to Epsilonbacteraeota (phyl. nov.).</title>
        <authorList>
            <person name="Waite D.W."/>
            <person name="Vanwonterghem I."/>
            <person name="Rinke C."/>
            <person name="Parks D.H."/>
            <person name="Zhang Y."/>
            <person name="Takai K."/>
            <person name="Sievert S.M."/>
            <person name="Simon J."/>
            <person name="Campbell B.J."/>
            <person name="Hanson T.E."/>
            <person name="Woyke T."/>
            <person name="Klotz M.G."/>
            <person name="Hugenholtz P."/>
        </authorList>
    </citation>
    <scope>NUCLEOTIDE SEQUENCE [LARGE SCALE GENOMIC DNA]</scope>
    <source>
        <strain evidence="3">UBA12443</strain>
    </source>
</reference>
<dbReference type="RefSeq" id="WP_015652896.1">
    <property type="nucleotide sequence ID" value="NZ_DLUI01000047.1"/>
</dbReference>
<protein>
    <recommendedName>
        <fullName evidence="2">Ribosome-binding factor A</fullName>
    </recommendedName>
</protein>
<evidence type="ECO:0000256" key="2">
    <source>
        <dbReference type="HAMAP-Rule" id="MF_00003"/>
    </source>
</evidence>
<organism evidence="3 4">
    <name type="scientific">Sulfuricurvum kujiense</name>
    <dbReference type="NCBI Taxonomy" id="148813"/>
    <lineage>
        <taxon>Bacteria</taxon>
        <taxon>Pseudomonadati</taxon>
        <taxon>Campylobacterota</taxon>
        <taxon>Epsilonproteobacteria</taxon>
        <taxon>Campylobacterales</taxon>
        <taxon>Sulfurimonadaceae</taxon>
        <taxon>Sulfuricurvum</taxon>
    </lineage>
</organism>
<evidence type="ECO:0000313" key="4">
    <source>
        <dbReference type="Proteomes" id="UP000228859"/>
    </source>
</evidence>
<dbReference type="AlphaFoldDB" id="A0A2D3WCF9"/>
<dbReference type="GO" id="GO:0005737">
    <property type="term" value="C:cytoplasm"/>
    <property type="evidence" value="ECO:0007669"/>
    <property type="project" value="UniProtKB-SubCell"/>
</dbReference>
<dbReference type="HAMAP" id="MF_00003">
    <property type="entry name" value="RbfA"/>
    <property type="match status" value="1"/>
</dbReference>
<comment type="caution">
    <text evidence="3">The sequence shown here is derived from an EMBL/GenBank/DDBJ whole genome shotgun (WGS) entry which is preliminary data.</text>
</comment>
<dbReference type="InterPro" id="IPR000238">
    <property type="entry name" value="RbfA"/>
</dbReference>